<dbReference type="AlphaFoldDB" id="A0A1F4W3Q2"/>
<evidence type="ECO:0000313" key="2">
    <source>
        <dbReference type="EMBL" id="OGC64005.1"/>
    </source>
</evidence>
<name>A0A1F4W3Q2_UNCKA</name>
<sequence length="1108" mass="128842">MHIHKIFLLRLLKIIILFLPAVLVFLSLHRYLGYNSNKVFLGGEGMYYLDYREPVKSGGYAWKDLENAGYPNPLIQLNFPIYNIYAVLQNLGVNYSILNFSLVYFSYTAPFYAMFFLLYFAYRKSWSLSSAVSLLYLLNPFTISHLSSLMIWNIAPLYTIPLIFGVIHICLNNIRKLVFIFSLFVTIFSYSFANIPYLGIFHIAIIIALLTSRYLSGNKVLYRNLLSRFVLIEMTFIICSSWWLLPLFFNLFTGRVTYSLDFVLDWLSLNRNPKLFFNLLTFTHLPSTLGYYFHVNYFLRIITYIPFVTFIYLLVKMKQRHALGKFKLLLVILFILIFLVQGTDSPLGFAYILLVKYLPLFSIFKSPLEKFGLFYQFYFCVLIALMAPVAGKNKVQFALLIYAIYCSIPLVTNKFIPEQLIGEARKIKITRNVEVKQTFNNYISFFKNHENTDRILSFPGSRNYQVAIPTGTDSYYLGMDPYLYSVNHSFLTSYASDLPYREIYKNLSKPYFKDLLDIYGVGYVVFNKDIVPWDKFVESESSNDSLLTFTKNYPKEATEDLGNIEIFGNSTASPMVGAATQTTKIESRNKYSEYSILLFEPGLSRKALFFNDKIKSTDWDYKYIDCIPQENIYWNSSWRWPESNTDPKSKTYLIMKVKEFLQLATTKSPESKAVLLTWLTAKRTNELLKYDLGDKEKMEIIHIIEGNYNKYLKLVTKNPSIDTYSTDMYWNRIYSYLQNYGLLSKQVVGLSFSRIPDRTNKQINNLRPSVSNSIDSKSTNVTCMTGEDVFKTGPYQLYSLKIDLKDKVLLSSDNRSVPITYNRQNYSSPNYKDSNEVYYVGDFNLGDDTLLNINPQTKRNNKGNVVVENFHTDRYLMYFEYPKDIEDFQLLLTPDNLKGDTSIIFDSSEIKDSDVNPADTQSTNQNYCKYKESTNCIMRIQKILKILQNSTISVSFTSPLNKNATDSADIIGSLIVENYPEYKFIVKRITVDPVQQIELPNLSFKKINPTKYVVDIKNAKNNFILVFNQSFDSNWKVYFEGKEIGTNHNLVNFYANFWDINIKDANGIQDFQLVIEYYPQKFVYIGSVMTTIFILFSGVLYFLRLQKK</sequence>
<feature type="transmembrane region" description="Helical" evidence="1">
    <location>
        <begin position="7"/>
        <end position="28"/>
    </location>
</feature>
<organism evidence="2 3">
    <name type="scientific">candidate division WWE3 bacterium RIFOXYB1_FULL_42_27</name>
    <dbReference type="NCBI Taxonomy" id="1802638"/>
    <lineage>
        <taxon>Bacteria</taxon>
        <taxon>Katanobacteria</taxon>
    </lineage>
</organism>
<accession>A0A1F4W3Q2</accession>
<feature type="transmembrane region" description="Helical" evidence="1">
    <location>
        <begin position="297"/>
        <end position="315"/>
    </location>
</feature>
<feature type="transmembrane region" description="Helical" evidence="1">
    <location>
        <begin position="177"/>
        <end position="193"/>
    </location>
</feature>
<proteinExistence type="predicted"/>
<dbReference type="Proteomes" id="UP000177955">
    <property type="component" value="Unassembled WGS sequence"/>
</dbReference>
<evidence type="ECO:0000313" key="3">
    <source>
        <dbReference type="Proteomes" id="UP000177955"/>
    </source>
</evidence>
<feature type="transmembrane region" description="Helical" evidence="1">
    <location>
        <begin position="97"/>
        <end position="119"/>
    </location>
</feature>
<comment type="caution">
    <text evidence="2">The sequence shown here is derived from an EMBL/GenBank/DDBJ whole genome shotgun (WGS) entry which is preliminary data.</text>
</comment>
<reference evidence="2 3" key="1">
    <citation type="journal article" date="2016" name="Nat. Commun.">
        <title>Thousands of microbial genomes shed light on interconnected biogeochemical processes in an aquifer system.</title>
        <authorList>
            <person name="Anantharaman K."/>
            <person name="Brown C.T."/>
            <person name="Hug L.A."/>
            <person name="Sharon I."/>
            <person name="Castelle C.J."/>
            <person name="Probst A.J."/>
            <person name="Thomas B.C."/>
            <person name="Singh A."/>
            <person name="Wilkins M.J."/>
            <person name="Karaoz U."/>
            <person name="Brodie E.L."/>
            <person name="Williams K.H."/>
            <person name="Hubbard S.S."/>
            <person name="Banfield J.F."/>
        </authorList>
    </citation>
    <scope>NUCLEOTIDE SEQUENCE [LARGE SCALE GENOMIC DNA]</scope>
</reference>
<keyword evidence="1" id="KW-0472">Membrane</keyword>
<feature type="transmembrane region" description="Helical" evidence="1">
    <location>
        <begin position="327"/>
        <end position="353"/>
    </location>
</feature>
<feature type="transmembrane region" description="Helical" evidence="1">
    <location>
        <begin position="126"/>
        <end position="143"/>
    </location>
</feature>
<feature type="transmembrane region" description="Helical" evidence="1">
    <location>
        <begin position="373"/>
        <end position="390"/>
    </location>
</feature>
<feature type="transmembrane region" description="Helical" evidence="1">
    <location>
        <begin position="228"/>
        <end position="249"/>
    </location>
</feature>
<feature type="transmembrane region" description="Helical" evidence="1">
    <location>
        <begin position="1082"/>
        <end position="1103"/>
    </location>
</feature>
<keyword evidence="1" id="KW-1133">Transmembrane helix</keyword>
<gene>
    <name evidence="2" type="ORF">A2399_01565</name>
</gene>
<keyword evidence="1" id="KW-0812">Transmembrane</keyword>
<protein>
    <submittedName>
        <fullName evidence="2">Uncharacterized protein</fullName>
    </submittedName>
</protein>
<feature type="transmembrane region" description="Helical" evidence="1">
    <location>
        <begin position="199"/>
        <end position="216"/>
    </location>
</feature>
<dbReference type="EMBL" id="MEVV01000005">
    <property type="protein sequence ID" value="OGC64005.1"/>
    <property type="molecule type" value="Genomic_DNA"/>
</dbReference>
<evidence type="ECO:0000256" key="1">
    <source>
        <dbReference type="SAM" id="Phobius"/>
    </source>
</evidence>
<feature type="transmembrane region" description="Helical" evidence="1">
    <location>
        <begin position="149"/>
        <end position="170"/>
    </location>
</feature>